<sequence>MKVLKKAVNVGALTPPRQVIFIRESELPTSDVVTLKDAFFGSSHDPFVEVQCEHGYITAMVSEHQQSGWFMLTCTSGPRQTPRSVA</sequence>
<name>A0A511MXE5_DEIC1</name>
<dbReference type="RefSeq" id="WP_146882119.1">
    <property type="nucleotide sequence ID" value="NZ_BJXB01000002.1"/>
</dbReference>
<accession>A0A511MXE5</accession>
<proteinExistence type="predicted"/>
<evidence type="ECO:0000313" key="1">
    <source>
        <dbReference type="EMBL" id="GEM44938.1"/>
    </source>
</evidence>
<keyword evidence="2" id="KW-1185">Reference proteome</keyword>
<dbReference type="OrthoDB" id="1007311at2"/>
<reference evidence="1 2" key="1">
    <citation type="submission" date="2019-07" db="EMBL/GenBank/DDBJ databases">
        <title>Whole genome shotgun sequence of Deinococcus cellulosilyticus NBRC 106333.</title>
        <authorList>
            <person name="Hosoyama A."/>
            <person name="Uohara A."/>
            <person name="Ohji S."/>
            <person name="Ichikawa N."/>
        </authorList>
    </citation>
    <scope>NUCLEOTIDE SEQUENCE [LARGE SCALE GENOMIC DNA]</scope>
    <source>
        <strain evidence="1 2">NBRC 106333</strain>
    </source>
</reference>
<protein>
    <submittedName>
        <fullName evidence="1">Uncharacterized protein</fullName>
    </submittedName>
</protein>
<evidence type="ECO:0000313" key="2">
    <source>
        <dbReference type="Proteomes" id="UP000321306"/>
    </source>
</evidence>
<dbReference type="EMBL" id="BJXB01000002">
    <property type="protein sequence ID" value="GEM44938.1"/>
    <property type="molecule type" value="Genomic_DNA"/>
</dbReference>
<comment type="caution">
    <text evidence="1">The sequence shown here is derived from an EMBL/GenBank/DDBJ whole genome shotgun (WGS) entry which is preliminary data.</text>
</comment>
<dbReference type="AlphaFoldDB" id="A0A511MXE5"/>
<gene>
    <name evidence="1" type="ORF">DC3_05730</name>
</gene>
<organism evidence="1 2">
    <name type="scientific">Deinococcus cellulosilyticus (strain DSM 18568 / NBRC 106333 / KACC 11606 / 5516J-15)</name>
    <dbReference type="NCBI Taxonomy" id="1223518"/>
    <lineage>
        <taxon>Bacteria</taxon>
        <taxon>Thermotogati</taxon>
        <taxon>Deinococcota</taxon>
        <taxon>Deinococci</taxon>
        <taxon>Deinococcales</taxon>
        <taxon>Deinococcaceae</taxon>
        <taxon>Deinococcus</taxon>
    </lineage>
</organism>
<dbReference type="Proteomes" id="UP000321306">
    <property type="component" value="Unassembled WGS sequence"/>
</dbReference>